<dbReference type="EMBL" id="UXHF01000018">
    <property type="protein sequence ID" value="VDC49453.1"/>
    <property type="molecule type" value="Genomic_DNA"/>
</dbReference>
<reference evidence="2 5" key="2">
    <citation type="submission" date="2020-01" db="EMBL/GenBank/DDBJ databases">
        <authorList>
            <person name="Wang S."/>
        </authorList>
    </citation>
    <scope>NUCLEOTIDE SEQUENCE [LARGE SCALE GENOMIC DNA]</scope>
    <source>
        <strain evidence="2 5">D151-2-6</strain>
    </source>
</reference>
<feature type="coiled-coil region" evidence="1">
    <location>
        <begin position="118"/>
        <end position="204"/>
    </location>
</feature>
<dbReference type="InterPro" id="IPR021242">
    <property type="entry name" value="DUF2799"/>
</dbReference>
<accession>A0A6G7EFF3</accession>
<dbReference type="Proteomes" id="UP000289220">
    <property type="component" value="Unassembled WGS sequence"/>
</dbReference>
<sequence length="212" mass="23533">MKRFLITGGGIAAAALLGSCSTMSKDECLAGAWGEKGYADGAAGYPMSRLDDHAKACEKYQVGPNPAAYGSARQDGLRTYCTFQRGWTEGRAGNTYYGVCRPEEEAEFLPAYNDGRRLHEVEAAVASAESALSSAEARIEDREDKLDAKQRELRSDGLTDDEKQRIRDRIDEVRGEIRSARRNAREARDALDRAEWDLRQVRGELSGRYPVF</sequence>
<reference evidence="3 4" key="1">
    <citation type="submission" date="2018-11" db="EMBL/GenBank/DDBJ databases">
        <authorList>
            <person name="Peiro R."/>
            <person name="Begona"/>
            <person name="Cbmso G."/>
            <person name="Lopez M."/>
            <person name="Gonzalez S."/>
            <person name="Sacristan E."/>
            <person name="Castillo E."/>
        </authorList>
    </citation>
    <scope>NUCLEOTIDE SEQUENCE [LARGE SCALE GENOMIC DNA]</scope>
    <source>
        <strain evidence="3">Brev_genome</strain>
    </source>
</reference>
<dbReference type="Proteomes" id="UP000501325">
    <property type="component" value="Chromosome"/>
</dbReference>
<dbReference type="EMBL" id="CP048751">
    <property type="protein sequence ID" value="QIH72190.1"/>
    <property type="molecule type" value="Genomic_DNA"/>
</dbReference>
<dbReference type="AlphaFoldDB" id="A0A6G7EFF3"/>
<dbReference type="RefSeq" id="WP_008262604.1">
    <property type="nucleotide sequence ID" value="NZ_CP048751.1"/>
</dbReference>
<evidence type="ECO:0000256" key="1">
    <source>
        <dbReference type="SAM" id="Coils"/>
    </source>
</evidence>
<gene>
    <name evidence="3" type="ORF">BREV_BREV_01249</name>
    <name evidence="2" type="ORF">GYM46_03950</name>
</gene>
<organism evidence="3 4">
    <name type="scientific">Brevundimonas mediterranea</name>
    <dbReference type="NCBI Taxonomy" id="74329"/>
    <lineage>
        <taxon>Bacteria</taxon>
        <taxon>Pseudomonadati</taxon>
        <taxon>Pseudomonadota</taxon>
        <taxon>Alphaproteobacteria</taxon>
        <taxon>Caulobacterales</taxon>
        <taxon>Caulobacteraceae</taxon>
        <taxon>Brevundimonas</taxon>
    </lineage>
</organism>
<evidence type="ECO:0000313" key="3">
    <source>
        <dbReference type="EMBL" id="VDC49453.1"/>
    </source>
</evidence>
<dbReference type="PROSITE" id="PS51257">
    <property type="entry name" value="PROKAR_LIPOPROTEIN"/>
    <property type="match status" value="1"/>
</dbReference>
<keyword evidence="4" id="KW-1185">Reference proteome</keyword>
<evidence type="ECO:0000313" key="4">
    <source>
        <dbReference type="Proteomes" id="UP000289220"/>
    </source>
</evidence>
<protein>
    <submittedName>
        <fullName evidence="2">DUF2799 domain-containing protein</fullName>
    </submittedName>
</protein>
<dbReference type="Pfam" id="PF10973">
    <property type="entry name" value="DUF2799"/>
    <property type="match status" value="1"/>
</dbReference>
<proteinExistence type="predicted"/>
<keyword evidence="1" id="KW-0175">Coiled coil</keyword>
<evidence type="ECO:0000313" key="5">
    <source>
        <dbReference type="Proteomes" id="UP000501325"/>
    </source>
</evidence>
<evidence type="ECO:0000313" key="2">
    <source>
        <dbReference type="EMBL" id="QIH72190.1"/>
    </source>
</evidence>
<dbReference type="KEGG" id="bmed:GYM46_03950"/>
<name>A0A6G7EFF3_9CAUL</name>